<sequence>MKKKVIIGIGEWAVEKNPAILVTLGLGSCVGVCIRDPVAKVGGMVHVMLPDSGGRPTNTPGKFADTGVSLVVEELVKMGASRSRLEAKIAGGASMFQSAMDIGARNVEAVKTALQRNGVKLLAEDTGGNKARSIEYDIETGKLLIRKVKTGDSVEVVEI</sequence>
<dbReference type="Proteomes" id="UP000077096">
    <property type="component" value="Chromosome"/>
</dbReference>
<proteinExistence type="inferred from homology"/>
<evidence type="ECO:0000256" key="3">
    <source>
        <dbReference type="HAMAP-Rule" id="MF_01440"/>
    </source>
</evidence>
<name>A0A172T1C8_FERPE</name>
<protein>
    <recommendedName>
        <fullName evidence="3">Probable chemoreceptor glutamine deamidase CheD</fullName>
        <ecNumber evidence="3">3.5.1.44</ecNumber>
    </recommendedName>
</protein>
<dbReference type="SUPFAM" id="SSF64438">
    <property type="entry name" value="CNF1/YfiH-like putative cysteine hydrolases"/>
    <property type="match status" value="1"/>
</dbReference>
<comment type="function">
    <text evidence="3">Probably deamidates glutamine residues to glutamate on methyl-accepting chemotaxis receptors (MCPs), playing an important role in chemotaxis.</text>
</comment>
<dbReference type="PROSITE" id="PS51257">
    <property type="entry name" value="PROKAR_LIPOPROTEIN"/>
    <property type="match status" value="1"/>
</dbReference>
<dbReference type="PATRIC" id="fig|93466.3.peg.313"/>
<gene>
    <name evidence="3" type="primary">cheD</name>
    <name evidence="4" type="ORF">JM64_01370</name>
</gene>
<comment type="similarity">
    <text evidence="3">Belongs to the CheD family.</text>
</comment>
<dbReference type="HAMAP" id="MF_01440">
    <property type="entry name" value="CheD"/>
    <property type="match status" value="1"/>
</dbReference>
<dbReference type="GO" id="GO:0006935">
    <property type="term" value="P:chemotaxis"/>
    <property type="evidence" value="ECO:0007669"/>
    <property type="project" value="UniProtKB-UniRule"/>
</dbReference>
<dbReference type="InterPro" id="IPR005659">
    <property type="entry name" value="Chemorcpt_Glu_NH3ase_CheD"/>
</dbReference>
<dbReference type="PANTHER" id="PTHR35147:SF1">
    <property type="entry name" value="CHEMORECEPTOR GLUTAMINE DEAMIDASE CHED-RELATED"/>
    <property type="match status" value="1"/>
</dbReference>
<dbReference type="NCBIfam" id="NF010018">
    <property type="entry name" value="PRK13495.1"/>
    <property type="match status" value="1"/>
</dbReference>
<dbReference type="EMBL" id="CP011393">
    <property type="protein sequence ID" value="ANE40811.1"/>
    <property type="molecule type" value="Genomic_DNA"/>
</dbReference>
<organism evidence="4 5">
    <name type="scientific">Fervidobacterium pennivorans</name>
    <dbReference type="NCBI Taxonomy" id="93466"/>
    <lineage>
        <taxon>Bacteria</taxon>
        <taxon>Thermotogati</taxon>
        <taxon>Thermotogota</taxon>
        <taxon>Thermotogae</taxon>
        <taxon>Thermotogales</taxon>
        <taxon>Fervidobacteriaceae</taxon>
        <taxon>Fervidobacterium</taxon>
    </lineage>
</organism>
<evidence type="ECO:0000256" key="2">
    <source>
        <dbReference type="ARBA" id="ARBA00022801"/>
    </source>
</evidence>
<dbReference type="EC" id="3.5.1.44" evidence="3"/>
<dbReference type="InterPro" id="IPR054943">
    <property type="entry name" value="CheD_Thtga"/>
</dbReference>
<dbReference type="KEGG" id="fng:JM64_01370"/>
<dbReference type="NCBIfam" id="NF041119">
    <property type="entry name" value="CheD_Thtga"/>
    <property type="match status" value="1"/>
</dbReference>
<comment type="catalytic activity">
    <reaction evidence="3">
        <text>L-glutaminyl-[protein] + H2O = L-glutamyl-[protein] + NH4(+)</text>
        <dbReference type="Rhea" id="RHEA:16441"/>
        <dbReference type="Rhea" id="RHEA-COMP:10207"/>
        <dbReference type="Rhea" id="RHEA-COMP:10208"/>
        <dbReference type="ChEBI" id="CHEBI:15377"/>
        <dbReference type="ChEBI" id="CHEBI:28938"/>
        <dbReference type="ChEBI" id="CHEBI:29973"/>
        <dbReference type="ChEBI" id="CHEBI:30011"/>
        <dbReference type="EC" id="3.5.1.44"/>
    </reaction>
</comment>
<dbReference type="PANTHER" id="PTHR35147">
    <property type="entry name" value="CHEMORECEPTOR GLUTAMINE DEAMIDASE CHED-RELATED"/>
    <property type="match status" value="1"/>
</dbReference>
<dbReference type="OrthoDB" id="9807202at2"/>
<keyword evidence="1 3" id="KW-0145">Chemotaxis</keyword>
<keyword evidence="2 3" id="KW-0378">Hydrolase</keyword>
<accession>A0A172T1C8</accession>
<dbReference type="Gene3D" id="3.30.1330.200">
    <property type="match status" value="1"/>
</dbReference>
<dbReference type="AlphaFoldDB" id="A0A172T1C8"/>
<reference evidence="4 5" key="1">
    <citation type="submission" date="2014-08" db="EMBL/GenBank/DDBJ databases">
        <title>Fervidobacterium pennivorans DYC genome.</title>
        <authorList>
            <person name="Wushke S."/>
        </authorList>
    </citation>
    <scope>NUCLEOTIDE SEQUENCE [LARGE SCALE GENOMIC DNA]</scope>
    <source>
        <strain evidence="4 5">DYC</strain>
    </source>
</reference>
<evidence type="ECO:0000256" key="1">
    <source>
        <dbReference type="ARBA" id="ARBA00022500"/>
    </source>
</evidence>
<dbReference type="InterPro" id="IPR011324">
    <property type="entry name" value="Cytotoxic_necrot_fac-like_cat"/>
</dbReference>
<evidence type="ECO:0000313" key="5">
    <source>
        <dbReference type="Proteomes" id="UP000077096"/>
    </source>
</evidence>
<dbReference type="CDD" id="cd16352">
    <property type="entry name" value="CheD"/>
    <property type="match status" value="1"/>
</dbReference>
<dbReference type="InterPro" id="IPR038592">
    <property type="entry name" value="CheD-like_sf"/>
</dbReference>
<evidence type="ECO:0000313" key="4">
    <source>
        <dbReference type="EMBL" id="ANE40811.1"/>
    </source>
</evidence>
<dbReference type="Pfam" id="PF03975">
    <property type="entry name" value="CheD"/>
    <property type="match status" value="1"/>
</dbReference>
<dbReference type="GO" id="GO:0050568">
    <property type="term" value="F:protein-glutamine glutaminase activity"/>
    <property type="evidence" value="ECO:0007669"/>
    <property type="project" value="UniProtKB-UniRule"/>
</dbReference>